<dbReference type="InterPro" id="IPR053026">
    <property type="entry name" value="CDC42_GEF"/>
</dbReference>
<dbReference type="SMART" id="SM00666">
    <property type="entry name" value="PB1"/>
    <property type="match status" value="1"/>
</dbReference>
<dbReference type="Gene3D" id="1.10.418.10">
    <property type="entry name" value="Calponin-like domain"/>
    <property type="match status" value="1"/>
</dbReference>
<dbReference type="GO" id="GO:0005085">
    <property type="term" value="F:guanyl-nucleotide exchange factor activity"/>
    <property type="evidence" value="ECO:0007669"/>
    <property type="project" value="InterPro"/>
</dbReference>
<feature type="region of interest" description="Disordered" evidence="1">
    <location>
        <begin position="574"/>
        <end position="697"/>
    </location>
</feature>
<dbReference type="InterPro" id="IPR011993">
    <property type="entry name" value="PH-like_dom_sf"/>
</dbReference>
<evidence type="ECO:0000256" key="1">
    <source>
        <dbReference type="SAM" id="MobiDB-lite"/>
    </source>
</evidence>
<dbReference type="OrthoDB" id="1594986at2759"/>
<protein>
    <submittedName>
        <fullName evidence="4">RhoGEF-domain-containing protein</fullName>
    </submittedName>
</protein>
<dbReference type="Pfam" id="PF00621">
    <property type="entry name" value="RhoGEF"/>
    <property type="match status" value="1"/>
</dbReference>
<proteinExistence type="predicted"/>
<dbReference type="FunFam" id="1.20.900.10:FF:000046">
    <property type="entry name" value="Related to CDC24-GTP/GDP exchange factor for Cdc42p"/>
    <property type="match status" value="1"/>
</dbReference>
<dbReference type="PANTHER" id="PTHR47339">
    <property type="entry name" value="CELL DIVISION CONTROL PROTEIN 24"/>
    <property type="match status" value="1"/>
</dbReference>
<accession>A0A1X0R3F7</accession>
<feature type="compositionally biased region" description="Low complexity" evidence="1">
    <location>
        <begin position="679"/>
        <end position="697"/>
    </location>
</feature>
<feature type="compositionally biased region" description="Low complexity" evidence="1">
    <location>
        <begin position="577"/>
        <end position="587"/>
    </location>
</feature>
<dbReference type="CDD" id="cd05992">
    <property type="entry name" value="PB1"/>
    <property type="match status" value="1"/>
</dbReference>
<name>A0A1X0R3F7_RHIZD</name>
<dbReference type="PROSITE" id="PS50010">
    <property type="entry name" value="DH_2"/>
    <property type="match status" value="1"/>
</dbReference>
<dbReference type="SMART" id="SM00233">
    <property type="entry name" value="PH"/>
    <property type="match status" value="1"/>
</dbReference>
<dbReference type="AlphaFoldDB" id="A0A1X0R3F7"/>
<dbReference type="InterPro" id="IPR033511">
    <property type="entry name" value="Cdc24/Scd1_PH_dom"/>
</dbReference>
<evidence type="ECO:0000313" key="4">
    <source>
        <dbReference type="EMBL" id="ORE06565.1"/>
    </source>
</evidence>
<dbReference type="GO" id="GO:0005634">
    <property type="term" value="C:nucleus"/>
    <property type="evidence" value="ECO:0007669"/>
    <property type="project" value="TreeGrafter"/>
</dbReference>
<evidence type="ECO:0000259" key="3">
    <source>
        <dbReference type="PROSITE" id="PS51745"/>
    </source>
</evidence>
<dbReference type="PROSITE" id="PS00741">
    <property type="entry name" value="DH_1"/>
    <property type="match status" value="1"/>
</dbReference>
<dbReference type="InterPro" id="IPR035899">
    <property type="entry name" value="DBL_dom_sf"/>
</dbReference>
<dbReference type="GO" id="GO:0000935">
    <property type="term" value="C:division septum"/>
    <property type="evidence" value="ECO:0007669"/>
    <property type="project" value="TreeGrafter"/>
</dbReference>
<dbReference type="Proteomes" id="UP000242414">
    <property type="component" value="Unassembled WGS sequence"/>
</dbReference>
<sequence>MIDSPVAADSITNKQATQEASIYHTCRSVLNALGYVKGFEKYLEETDQEEEFADTTMASDPLTKLWNVCKPGRSLCFLFNVLRPDTPIIVNPATPNQTKAHIYHFIIACRNQLHFPEESLFTVTELSQNDTNGFVKVVNTVKRILELLIEQGVIPEHALTEVETSNESPKDQRDNVVYELVSTERKYIQDLEALQNYMREVQAQEILSPDTMHFLFGNLNALVDFQRRFLVQVEAHAARPPKEQRFGHLFIQFEEGFTVYEPFCANFQIAQDLVIQEAHKLQKLANIMSPTYELPAMLIKPIQRVCKYPLLLQQLIKSTPDDWPYSEENKEGLEAIQRVTKKVNETKRIQENSLVVEDLKKKIVVEDGSECLLDKYGQLLLHDKLILQKADSDHVKEMVVFLFEKVILLCKEVKDTNKNSISIKKKRKEGTLIVRGKILMSRIEHVKGSSAQTGLYILHVSWTEKDVGQTVLLKCRNDEQLRQWLNVIVGIKESTSKIDILPNTPQTPLTELNPLQDYYDDDEDDYYNHNTNHPEQQDDDHQPMDGSYPYLRNRSYSYQYNRMPHHLPHEHMARKQSLGNLSSSNNLPPRHFMNGIPGMTLPPLPRSPTHPSISNASTSSSSLSSSTTSTDMYVSHSLPYSPPTSHPSSPNNHTPSGALWQRRQQQQQQQESKDEPVYIRSRTSSNTRPRNNSINSSVELLSISSNISTTPSSKRNSNSNQEIPENYIKIKTHYNGSIYVVVVPLTIEFGELKQKIENKLRLCIQESAISVSVLKYEDEDGDLVTMNSTDDVQMGFETKGPNNVVNFHVTAVC</sequence>
<dbReference type="CDD" id="cd00014">
    <property type="entry name" value="CH_SF"/>
    <property type="match status" value="1"/>
</dbReference>
<dbReference type="Pfam" id="PF15411">
    <property type="entry name" value="PH_10"/>
    <property type="match status" value="1"/>
</dbReference>
<reference evidence="4" key="1">
    <citation type="journal article" date="2016" name="Proc. Natl. Acad. Sci. U.S.A.">
        <title>Lipid metabolic changes in an early divergent fungus govern the establishment of a mutualistic symbiosis with endobacteria.</title>
        <authorList>
            <person name="Lastovetsky O.A."/>
            <person name="Gaspar M.L."/>
            <person name="Mondo S.J."/>
            <person name="LaButti K.M."/>
            <person name="Sandor L."/>
            <person name="Grigoriev I.V."/>
            <person name="Henry S.A."/>
            <person name="Pawlowska T.E."/>
        </authorList>
    </citation>
    <scope>NUCLEOTIDE SEQUENCE [LARGE SCALE GENOMIC DNA]</scope>
    <source>
        <strain evidence="4">ATCC 52814</strain>
    </source>
</reference>
<dbReference type="Gene3D" id="3.10.20.90">
    <property type="entry name" value="Phosphatidylinositol 3-kinase Catalytic Subunit, Chain A, domain 1"/>
    <property type="match status" value="1"/>
</dbReference>
<dbReference type="Pfam" id="PF00564">
    <property type="entry name" value="PB1"/>
    <property type="match status" value="1"/>
</dbReference>
<dbReference type="SUPFAM" id="SSF47576">
    <property type="entry name" value="Calponin-homology domain, CH-domain"/>
    <property type="match status" value="1"/>
</dbReference>
<dbReference type="SUPFAM" id="SSF54277">
    <property type="entry name" value="CAD &amp; PB1 domains"/>
    <property type="match status" value="1"/>
</dbReference>
<dbReference type="SMART" id="SM00325">
    <property type="entry name" value="RhoGEF"/>
    <property type="match status" value="1"/>
</dbReference>
<dbReference type="GO" id="GO:0035556">
    <property type="term" value="P:intracellular signal transduction"/>
    <property type="evidence" value="ECO:0007669"/>
    <property type="project" value="InterPro"/>
</dbReference>
<dbReference type="CDD" id="cd13246">
    <property type="entry name" value="PH_Scd1"/>
    <property type="match status" value="1"/>
</dbReference>
<feature type="region of interest" description="Disordered" evidence="1">
    <location>
        <begin position="499"/>
        <end position="551"/>
    </location>
</feature>
<gene>
    <name evidence="4" type="ORF">BCV72DRAFT_120891</name>
</gene>
<dbReference type="SUPFAM" id="SSF50729">
    <property type="entry name" value="PH domain-like"/>
    <property type="match status" value="1"/>
</dbReference>
<dbReference type="CDD" id="cd00160">
    <property type="entry name" value="RhoGEF"/>
    <property type="match status" value="1"/>
</dbReference>
<dbReference type="InterPro" id="IPR000219">
    <property type="entry name" value="DH_dom"/>
</dbReference>
<feature type="compositionally biased region" description="Low complexity" evidence="1">
    <location>
        <begin position="612"/>
        <end position="639"/>
    </location>
</feature>
<dbReference type="InterPro" id="IPR001849">
    <property type="entry name" value="PH_domain"/>
</dbReference>
<dbReference type="InterPro" id="IPR000270">
    <property type="entry name" value="PB1_dom"/>
</dbReference>
<dbReference type="Gene3D" id="1.20.900.10">
    <property type="entry name" value="Dbl homology (DH) domain"/>
    <property type="match status" value="1"/>
</dbReference>
<dbReference type="InterPro" id="IPR053793">
    <property type="entry name" value="PB1-like"/>
</dbReference>
<dbReference type="Pfam" id="PF06395">
    <property type="entry name" value="CDC24"/>
    <property type="match status" value="1"/>
</dbReference>
<feature type="domain" description="PB1" evidence="3">
    <location>
        <begin position="727"/>
        <end position="812"/>
    </location>
</feature>
<dbReference type="InterPro" id="IPR010481">
    <property type="entry name" value="Cdc24/Scd1_N"/>
</dbReference>
<dbReference type="InterPro" id="IPR036872">
    <property type="entry name" value="CH_dom_sf"/>
</dbReference>
<dbReference type="SUPFAM" id="SSF48065">
    <property type="entry name" value="DBL homology domain (DH-domain)"/>
    <property type="match status" value="1"/>
</dbReference>
<dbReference type="Gene3D" id="2.30.29.30">
    <property type="entry name" value="Pleckstrin-homology domain (PH domain)/Phosphotyrosine-binding domain (PTB)"/>
    <property type="match status" value="1"/>
</dbReference>
<dbReference type="GO" id="GO:0043332">
    <property type="term" value="C:mating projection tip"/>
    <property type="evidence" value="ECO:0007669"/>
    <property type="project" value="TreeGrafter"/>
</dbReference>
<dbReference type="PANTHER" id="PTHR47339:SF1">
    <property type="entry name" value="CELL DIVISION CONTROL PROTEIN 24"/>
    <property type="match status" value="1"/>
</dbReference>
<dbReference type="InterPro" id="IPR001331">
    <property type="entry name" value="GDS_CDC24_CS"/>
</dbReference>
<dbReference type="VEuPathDB" id="FungiDB:BCV72DRAFT_120891"/>
<dbReference type="EMBL" id="KV921920">
    <property type="protein sequence ID" value="ORE06565.1"/>
    <property type="molecule type" value="Genomic_DNA"/>
</dbReference>
<dbReference type="PROSITE" id="PS51745">
    <property type="entry name" value="PB1"/>
    <property type="match status" value="1"/>
</dbReference>
<dbReference type="GO" id="GO:0031106">
    <property type="term" value="P:septin ring organization"/>
    <property type="evidence" value="ECO:0007669"/>
    <property type="project" value="TreeGrafter"/>
</dbReference>
<evidence type="ECO:0000259" key="2">
    <source>
        <dbReference type="PROSITE" id="PS50010"/>
    </source>
</evidence>
<organism evidence="4">
    <name type="scientific">Rhizopus microsporus var. microsporus</name>
    <dbReference type="NCBI Taxonomy" id="86635"/>
    <lineage>
        <taxon>Eukaryota</taxon>
        <taxon>Fungi</taxon>
        <taxon>Fungi incertae sedis</taxon>
        <taxon>Mucoromycota</taxon>
        <taxon>Mucoromycotina</taxon>
        <taxon>Mucoromycetes</taxon>
        <taxon>Mucorales</taxon>
        <taxon>Mucorineae</taxon>
        <taxon>Rhizopodaceae</taxon>
        <taxon>Rhizopus</taxon>
    </lineage>
</organism>
<dbReference type="GO" id="GO:0005737">
    <property type="term" value="C:cytoplasm"/>
    <property type="evidence" value="ECO:0007669"/>
    <property type="project" value="TreeGrafter"/>
</dbReference>
<feature type="compositionally biased region" description="Low complexity" evidence="1">
    <location>
        <begin position="646"/>
        <end position="670"/>
    </location>
</feature>
<dbReference type="GO" id="GO:0030010">
    <property type="term" value="P:establishment of cell polarity"/>
    <property type="evidence" value="ECO:0007669"/>
    <property type="project" value="TreeGrafter"/>
</dbReference>
<feature type="domain" description="DH" evidence="2">
    <location>
        <begin position="172"/>
        <end position="346"/>
    </location>
</feature>